<feature type="compositionally biased region" description="Polar residues" evidence="1">
    <location>
        <begin position="7"/>
        <end position="20"/>
    </location>
</feature>
<gene>
    <name evidence="2" type="primary">A05g504000.1_BraROA</name>
    <name evidence="2" type="ORF">IGI04_019063</name>
</gene>
<dbReference type="PANTHER" id="PTHR47864:SF10">
    <property type="entry name" value="MYB_SANT-LIKE DNA-BINDING DOMAIN PROTEIN"/>
    <property type="match status" value="1"/>
</dbReference>
<evidence type="ECO:0000256" key="1">
    <source>
        <dbReference type="SAM" id="MobiDB-lite"/>
    </source>
</evidence>
<evidence type="ECO:0000313" key="3">
    <source>
        <dbReference type="Proteomes" id="UP000823674"/>
    </source>
</evidence>
<proteinExistence type="predicted"/>
<dbReference type="PANTHER" id="PTHR47864">
    <property type="entry name" value="TRANSMEMBRANE PROTEIN"/>
    <property type="match status" value="1"/>
</dbReference>
<feature type="region of interest" description="Disordered" evidence="1">
    <location>
        <begin position="1"/>
        <end position="23"/>
    </location>
</feature>
<dbReference type="InterPro" id="IPR055314">
    <property type="entry name" value="At2g29880-like"/>
</dbReference>
<keyword evidence="3" id="KW-1185">Reference proteome</keyword>
<evidence type="ECO:0000313" key="2">
    <source>
        <dbReference type="EMBL" id="KAG5397249.1"/>
    </source>
</evidence>
<dbReference type="Proteomes" id="UP000823674">
    <property type="component" value="Chromosome A05"/>
</dbReference>
<dbReference type="EMBL" id="JADBGQ010000005">
    <property type="protein sequence ID" value="KAG5397249.1"/>
    <property type="molecule type" value="Genomic_DNA"/>
</dbReference>
<protein>
    <submittedName>
        <fullName evidence="2">Uncharacterized protein</fullName>
    </submittedName>
</protein>
<accession>A0ABQ7MES0</accession>
<reference evidence="2 3" key="1">
    <citation type="submission" date="2021-03" db="EMBL/GenBank/DDBJ databases">
        <authorList>
            <person name="King G.J."/>
            <person name="Bancroft I."/>
            <person name="Baten A."/>
            <person name="Bloomfield J."/>
            <person name="Borpatragohain P."/>
            <person name="He Z."/>
            <person name="Irish N."/>
            <person name="Irwin J."/>
            <person name="Liu K."/>
            <person name="Mauleon R.P."/>
            <person name="Moore J."/>
            <person name="Morris R."/>
            <person name="Ostergaard L."/>
            <person name="Wang B."/>
            <person name="Wells R."/>
        </authorList>
    </citation>
    <scope>NUCLEOTIDE SEQUENCE [LARGE SCALE GENOMIC DNA]</scope>
    <source>
        <strain evidence="2">R-o-18</strain>
        <tissue evidence="2">Leaf</tissue>
    </source>
</reference>
<organism evidence="2 3">
    <name type="scientific">Brassica rapa subsp. trilocularis</name>
    <dbReference type="NCBI Taxonomy" id="1813537"/>
    <lineage>
        <taxon>Eukaryota</taxon>
        <taxon>Viridiplantae</taxon>
        <taxon>Streptophyta</taxon>
        <taxon>Embryophyta</taxon>
        <taxon>Tracheophyta</taxon>
        <taxon>Spermatophyta</taxon>
        <taxon>Magnoliopsida</taxon>
        <taxon>eudicotyledons</taxon>
        <taxon>Gunneridae</taxon>
        <taxon>Pentapetalae</taxon>
        <taxon>rosids</taxon>
        <taxon>malvids</taxon>
        <taxon>Brassicales</taxon>
        <taxon>Brassicaceae</taxon>
        <taxon>Brassiceae</taxon>
        <taxon>Brassica</taxon>
    </lineage>
</organism>
<sequence>MKELDARSSTSTIKQNQAHPNHQFMRYDSHEQFDDLKIIFDGTTTNGGNSLGLSDTTDAISYNKETRDNKKKLKKEGRNLDWKRSNMKLEKKKKNNVWDAMKEITNDE</sequence>
<comment type="caution">
    <text evidence="2">The sequence shown here is derived from an EMBL/GenBank/DDBJ whole genome shotgun (WGS) entry which is preliminary data.</text>
</comment>
<name>A0ABQ7MES0_BRACM</name>